<organism evidence="1 2">
    <name type="scientific">Legionella geestiana</name>
    <dbReference type="NCBI Taxonomy" id="45065"/>
    <lineage>
        <taxon>Bacteria</taxon>
        <taxon>Pseudomonadati</taxon>
        <taxon>Pseudomonadota</taxon>
        <taxon>Gammaproteobacteria</taxon>
        <taxon>Legionellales</taxon>
        <taxon>Legionellaceae</taxon>
        <taxon>Legionella</taxon>
    </lineage>
</organism>
<keyword evidence="1" id="KW-0255">Endonuclease</keyword>
<sequence>MHRIVCLITMTLLLSACKGDRDNQYYAEHPAQLQAAIEGCPNHSPAGTSCEALLPLARNMQELVMELRRNPQQFGQSIQALQNTLSELASTSPAREDTVRSLNTRLAIVAWLLSPGGQS</sequence>
<protein>
    <submittedName>
        <fullName evidence="1">Secreted endonuclease</fullName>
    </submittedName>
</protein>
<dbReference type="EMBL" id="LNYC01000001">
    <property type="protein sequence ID" value="KTD04885.1"/>
    <property type="molecule type" value="Genomic_DNA"/>
</dbReference>
<dbReference type="PROSITE" id="PS51257">
    <property type="entry name" value="PROKAR_LIPOPROTEIN"/>
    <property type="match status" value="1"/>
</dbReference>
<dbReference type="Proteomes" id="UP000054785">
    <property type="component" value="Unassembled WGS sequence"/>
</dbReference>
<comment type="caution">
    <text evidence="1">The sequence shown here is derived from an EMBL/GenBank/DDBJ whole genome shotgun (WGS) entry which is preliminary data.</text>
</comment>
<dbReference type="GO" id="GO:0004519">
    <property type="term" value="F:endonuclease activity"/>
    <property type="evidence" value="ECO:0007669"/>
    <property type="project" value="UniProtKB-KW"/>
</dbReference>
<dbReference type="PATRIC" id="fig|45065.4.peg.73"/>
<dbReference type="OrthoDB" id="5647842at2"/>
<evidence type="ECO:0000313" key="1">
    <source>
        <dbReference type="EMBL" id="KTD04885.1"/>
    </source>
</evidence>
<name>A0A0W0UAN6_9GAMM</name>
<proteinExistence type="predicted"/>
<dbReference type="AlphaFoldDB" id="A0A0W0UAN6"/>
<accession>A0A0W0UAN6</accession>
<dbReference type="RefSeq" id="WP_058386998.1">
    <property type="nucleotide sequence ID" value="NZ_CAAAHN010000003.1"/>
</dbReference>
<dbReference type="STRING" id="45065.Lgee_0069"/>
<keyword evidence="1" id="KW-0378">Hydrolase</keyword>
<keyword evidence="1" id="KW-0540">Nuclease</keyword>
<evidence type="ECO:0000313" key="2">
    <source>
        <dbReference type="Proteomes" id="UP000054785"/>
    </source>
</evidence>
<reference evidence="1 2" key="1">
    <citation type="submission" date="2015-11" db="EMBL/GenBank/DDBJ databases">
        <title>Genomic analysis of 38 Legionella species identifies large and diverse effector repertoires.</title>
        <authorList>
            <person name="Burstein D."/>
            <person name="Amaro F."/>
            <person name="Zusman T."/>
            <person name="Lifshitz Z."/>
            <person name="Cohen O."/>
            <person name="Gilbert J.A."/>
            <person name="Pupko T."/>
            <person name="Shuman H.A."/>
            <person name="Segal G."/>
        </authorList>
    </citation>
    <scope>NUCLEOTIDE SEQUENCE [LARGE SCALE GENOMIC DNA]</scope>
    <source>
        <strain evidence="1 2">ATCC 49504</strain>
    </source>
</reference>
<gene>
    <name evidence="1" type="ORF">Lgee_0069</name>
</gene>
<keyword evidence="2" id="KW-1185">Reference proteome</keyword>